<dbReference type="SMART" id="SM00450">
    <property type="entry name" value="RHOD"/>
    <property type="match status" value="1"/>
</dbReference>
<reference evidence="2 3" key="1">
    <citation type="submission" date="2020-08" db="EMBL/GenBank/DDBJ databases">
        <title>Sequencing the genomes of 1000 actinobacteria strains.</title>
        <authorList>
            <person name="Klenk H.-P."/>
        </authorList>
    </citation>
    <scope>NUCLEOTIDE SEQUENCE [LARGE SCALE GENOMIC DNA]</scope>
    <source>
        <strain evidence="2 3">DSM 11053</strain>
    </source>
</reference>
<dbReference type="EMBL" id="JACHZG010000005">
    <property type="protein sequence ID" value="MBB3328874.1"/>
    <property type="molecule type" value="Genomic_DNA"/>
</dbReference>
<dbReference type="SUPFAM" id="SSF52821">
    <property type="entry name" value="Rhodanese/Cell cycle control phosphatase"/>
    <property type="match status" value="1"/>
</dbReference>
<dbReference type="InterPro" id="IPR036873">
    <property type="entry name" value="Rhodanese-like_dom_sf"/>
</dbReference>
<evidence type="ECO:0000259" key="1">
    <source>
        <dbReference type="PROSITE" id="PS50206"/>
    </source>
</evidence>
<dbReference type="GO" id="GO:0016740">
    <property type="term" value="F:transferase activity"/>
    <property type="evidence" value="ECO:0007669"/>
    <property type="project" value="UniProtKB-KW"/>
</dbReference>
<feature type="domain" description="Rhodanese" evidence="1">
    <location>
        <begin position="18"/>
        <end position="102"/>
    </location>
</feature>
<dbReference type="InterPro" id="IPR001763">
    <property type="entry name" value="Rhodanese-like_dom"/>
</dbReference>
<dbReference type="RefSeq" id="WP_183342203.1">
    <property type="nucleotide sequence ID" value="NZ_JACHZG010000005.1"/>
</dbReference>
<dbReference type="CDD" id="cd00158">
    <property type="entry name" value="RHOD"/>
    <property type="match status" value="1"/>
</dbReference>
<proteinExistence type="predicted"/>
<dbReference type="InterPro" id="IPR050229">
    <property type="entry name" value="GlpE_sulfurtransferase"/>
</dbReference>
<dbReference type="Pfam" id="PF00581">
    <property type="entry name" value="Rhodanese"/>
    <property type="match status" value="1"/>
</dbReference>
<evidence type="ECO:0000313" key="2">
    <source>
        <dbReference type="EMBL" id="MBB3328874.1"/>
    </source>
</evidence>
<sequence length="102" mass="11089">MITYEIVQVAPQRAQELIEAGWFVLDIRPDEDWAQGHIAGSTHMAVAEVVSGVGTRLPEPTLVVSTAGRGRIAQYLRNQGVEVSNLEGGFFAWEAAGLPVER</sequence>
<dbReference type="PANTHER" id="PTHR43031:SF1">
    <property type="entry name" value="PYRIDINE NUCLEOTIDE-DISULPHIDE OXIDOREDUCTASE"/>
    <property type="match status" value="1"/>
</dbReference>
<keyword evidence="3" id="KW-1185">Reference proteome</keyword>
<dbReference type="PROSITE" id="PS50206">
    <property type="entry name" value="RHODANESE_3"/>
    <property type="match status" value="1"/>
</dbReference>
<protein>
    <submittedName>
        <fullName evidence="2">Rhodanese-related sulfurtransferase</fullName>
    </submittedName>
</protein>
<dbReference type="PANTHER" id="PTHR43031">
    <property type="entry name" value="FAD-DEPENDENT OXIDOREDUCTASE"/>
    <property type="match status" value="1"/>
</dbReference>
<dbReference type="Gene3D" id="3.40.250.10">
    <property type="entry name" value="Rhodanese-like domain"/>
    <property type="match status" value="1"/>
</dbReference>
<evidence type="ECO:0000313" key="3">
    <source>
        <dbReference type="Proteomes" id="UP000565572"/>
    </source>
</evidence>
<comment type="caution">
    <text evidence="2">The sequence shown here is derived from an EMBL/GenBank/DDBJ whole genome shotgun (WGS) entry which is preliminary data.</text>
</comment>
<dbReference type="Proteomes" id="UP000565572">
    <property type="component" value="Unassembled WGS sequence"/>
</dbReference>
<keyword evidence="2" id="KW-0808">Transferase</keyword>
<dbReference type="AlphaFoldDB" id="A0A7W5JYX9"/>
<accession>A0A7W5JYX9</accession>
<name>A0A7W5JYX9_9ACTN</name>
<organism evidence="2 3">
    <name type="scientific">Microlunatus antarcticus</name>
    <dbReference type="NCBI Taxonomy" id="53388"/>
    <lineage>
        <taxon>Bacteria</taxon>
        <taxon>Bacillati</taxon>
        <taxon>Actinomycetota</taxon>
        <taxon>Actinomycetes</taxon>
        <taxon>Propionibacteriales</taxon>
        <taxon>Propionibacteriaceae</taxon>
        <taxon>Microlunatus</taxon>
    </lineage>
</organism>
<gene>
    <name evidence="2" type="ORF">FHX39_003871</name>
</gene>